<organism evidence="1 2">
    <name type="scientific">Halorientalis regularis</name>
    <dbReference type="NCBI Taxonomy" id="660518"/>
    <lineage>
        <taxon>Archaea</taxon>
        <taxon>Methanobacteriati</taxon>
        <taxon>Methanobacteriota</taxon>
        <taxon>Stenosarchaea group</taxon>
        <taxon>Halobacteria</taxon>
        <taxon>Halobacteriales</taxon>
        <taxon>Haloarculaceae</taxon>
        <taxon>Halorientalis</taxon>
    </lineage>
</organism>
<dbReference type="OrthoDB" id="229929at2157"/>
<dbReference type="Proteomes" id="UP000199076">
    <property type="component" value="Unassembled WGS sequence"/>
</dbReference>
<keyword evidence="2" id="KW-1185">Reference proteome</keyword>
<dbReference type="AlphaFoldDB" id="A0A1G7MZF5"/>
<dbReference type="RefSeq" id="WP_139171115.1">
    <property type="nucleotide sequence ID" value="NZ_FNBK01000008.1"/>
</dbReference>
<proteinExistence type="predicted"/>
<name>A0A1G7MZF5_9EURY</name>
<gene>
    <name evidence="1" type="ORF">SAMN05216218_108126</name>
</gene>
<reference evidence="2" key="1">
    <citation type="submission" date="2016-10" db="EMBL/GenBank/DDBJ databases">
        <authorList>
            <person name="Varghese N."/>
            <person name="Submissions S."/>
        </authorList>
    </citation>
    <scope>NUCLEOTIDE SEQUENCE [LARGE SCALE GENOMIC DNA]</scope>
    <source>
        <strain evidence="2">IBRC-M 10760</strain>
    </source>
</reference>
<evidence type="ECO:0000313" key="2">
    <source>
        <dbReference type="Proteomes" id="UP000199076"/>
    </source>
</evidence>
<evidence type="ECO:0000313" key="1">
    <source>
        <dbReference type="EMBL" id="SDF67188.1"/>
    </source>
</evidence>
<protein>
    <submittedName>
        <fullName evidence="1">Uncharacterized protein</fullName>
    </submittedName>
</protein>
<dbReference type="EMBL" id="FNBK01000008">
    <property type="protein sequence ID" value="SDF67188.1"/>
    <property type="molecule type" value="Genomic_DNA"/>
</dbReference>
<sequence>MTTAPAARVSRMLDQIDDPERATLLRGLWRIYQLGRRVAHAYRVFISLVERLLSTFVTTIVCLVEASIDIFTE</sequence>
<accession>A0A1G7MZF5</accession>